<keyword evidence="2" id="KW-1185">Reference proteome</keyword>
<dbReference type="Proteomes" id="UP001041814">
    <property type="component" value="Unassembled WGS sequence"/>
</dbReference>
<reference evidence="1" key="2">
    <citation type="journal article" date="2020" name="Microorganisms">
        <title>Osmotic Adaptation and Compatible Solute Biosynthesis of Phototrophic Bacteria as Revealed from Genome Analyses.</title>
        <authorList>
            <person name="Imhoff J.F."/>
            <person name="Rahn T."/>
            <person name="Kunzel S."/>
            <person name="Keller A."/>
            <person name="Neulinger S.C."/>
        </authorList>
    </citation>
    <scope>NUCLEOTIDE SEQUENCE</scope>
    <source>
        <strain evidence="1">IM 151</strain>
    </source>
</reference>
<evidence type="ECO:0000313" key="1">
    <source>
        <dbReference type="EMBL" id="MBK1711519.1"/>
    </source>
</evidence>
<dbReference type="RefSeq" id="WP_200225274.1">
    <property type="nucleotide sequence ID" value="NZ_NRRT01000001.1"/>
</dbReference>
<evidence type="ECO:0008006" key="3">
    <source>
        <dbReference type="Google" id="ProtNLM"/>
    </source>
</evidence>
<comment type="caution">
    <text evidence="1">The sequence shown here is derived from an EMBL/GenBank/DDBJ whole genome shotgun (WGS) entry which is preliminary data.</text>
</comment>
<dbReference type="EMBL" id="NRRU01000004">
    <property type="protein sequence ID" value="MBK1711519.1"/>
    <property type="molecule type" value="Genomic_DNA"/>
</dbReference>
<name>A0ABS1DNG0_RUBGE</name>
<protein>
    <recommendedName>
        <fullName evidence="3">Ribbon-helix-helix CopG family protein</fullName>
    </recommendedName>
</protein>
<evidence type="ECO:0000313" key="2">
    <source>
        <dbReference type="Proteomes" id="UP001041814"/>
    </source>
</evidence>
<gene>
    <name evidence="1" type="ORF">CKO43_01840</name>
</gene>
<sequence length="188" mass="19689">MSNSSHDFVSVDMRGLKAALVERAARDRVTVSAVVRAAVERHLGPDAAATGPGKPVIAAARQPVKVSIRLTAGEAASLADGARRAGVSRGAYLAALALAPAGAVRGVDGAAALTASCAQLATLARDLRQLRLLLAHGSVEASQAYRQRLDDVERLVRQHLEISADLLAELRPLRRERRDTPQGASHGS</sequence>
<accession>A0ABS1DNG0</accession>
<proteinExistence type="predicted"/>
<organism evidence="1 2">
    <name type="scientific">Rubrivivax gelatinosus</name>
    <name type="common">Rhodocyclus gelatinosus</name>
    <name type="synonym">Rhodopseudomonas gelatinosa</name>
    <dbReference type="NCBI Taxonomy" id="28068"/>
    <lineage>
        <taxon>Bacteria</taxon>
        <taxon>Pseudomonadati</taxon>
        <taxon>Pseudomonadota</taxon>
        <taxon>Betaproteobacteria</taxon>
        <taxon>Burkholderiales</taxon>
        <taxon>Sphaerotilaceae</taxon>
        <taxon>Rubrivivax</taxon>
    </lineage>
</organism>
<reference evidence="1" key="1">
    <citation type="submission" date="2017-08" db="EMBL/GenBank/DDBJ databases">
        <authorList>
            <person name="Imhoff J.F."/>
            <person name="Rahn T."/>
            <person name="Kuenzel S."/>
            <person name="Neulinger S.C."/>
        </authorList>
    </citation>
    <scope>NUCLEOTIDE SEQUENCE</scope>
    <source>
        <strain evidence="1">IM 151</strain>
    </source>
</reference>